<sequence>MATLRNRANNPDMSGVGLTTVMTNFLSNPRGMTATTYWAASPGNGAAAVSRVSSGGPDTRFADGGPFIRYTQNTINTGGSCGPYYRDALAGQTTGVAGDTRYWQVWVRPSVTRQIRLTGGFKLDSVADVTTGAGPYVTCPAGEWTKLPPLEITATGDYQKIQLWPVATGPFDVGETLDAVGWVTAVPWDFFDGDVPNNAEFTYAFTGAASLSQSTATAGTVTAVSASPGTGGALKLWRSPDAPMTSSASAKSIQTTFSDQGSAGVYTQANSPGVAGDVVSVSCWVKFNVDRYVRLLVRFRNGSTTVSTDLPNLTFIPANTWTEVKLEGTTANQDYTNIQVWPWLQAPGKTLAIGDTMQLARVLVVDGPKLPPDGWWDGDEKGNGKYVFAWDGEPNASTSTRMDRIDIIHWWTRMWFGRLPVAYQEIDAVIQPEQGSFPLLRFMDGAGQVSGRIRDLSDLIISGKFMDPQTTPDYALRWLAQLLGVTAAQRTLDLPTLRTYLLDLVASGRPAVGTGQSIVDAARRFLTGTKQVTIQPTVLRRNWATNARPYSNSGWGTSGNYVKTYETVLGREAAVVTRAAAGSSQYIWYGRNVGTMGTGASTPTTTTHLIPITPGDKANVRLSMGTDSTNATGQLNIRFFNSSGTELAGTVSVSPATDIVPNTWQDFAHSATAPAGAAYWYVENVVTLKSGTTVGGERAWAGRAFLGVNDPGDYFAGDSTPGTGMTIVWDGTANASSATMTTTPHTIVVLARADEVPSGNLTTLANNIRSTGVVPAGHQLLTAFASATWDQYEAAVGATWAEADANQPTWRAADSLGINLS</sequence>
<dbReference type="KEGG" id="vg:55815369"/>
<dbReference type="RefSeq" id="YP_009885963.1">
    <property type="nucleotide sequence ID" value="NC_049489.1"/>
</dbReference>
<keyword evidence="2" id="KW-1185">Reference proteome</keyword>
<accession>A0A6B9J799</accession>
<dbReference type="GeneID" id="55815369"/>
<organism evidence="1 2">
    <name type="scientific">Arthrobacter phage DrYang</name>
    <dbReference type="NCBI Taxonomy" id="2686080"/>
    <lineage>
        <taxon>Viruses</taxon>
        <taxon>Duplodnaviria</taxon>
        <taxon>Heunggongvirae</taxon>
        <taxon>Uroviricota</taxon>
        <taxon>Caudoviricetes</taxon>
        <taxon>Klausavirus</taxon>
        <taxon>Klausavirus dryang</taxon>
    </lineage>
</organism>
<dbReference type="Proteomes" id="UP000438167">
    <property type="component" value="Segment"/>
</dbReference>
<dbReference type="EMBL" id="MN703411">
    <property type="protein sequence ID" value="QGZ17140.1"/>
    <property type="molecule type" value="Genomic_DNA"/>
</dbReference>
<dbReference type="Gene3D" id="2.60.120.260">
    <property type="entry name" value="Galactose-binding domain-like"/>
    <property type="match status" value="1"/>
</dbReference>
<evidence type="ECO:0000313" key="1">
    <source>
        <dbReference type="EMBL" id="QGZ17140.1"/>
    </source>
</evidence>
<gene>
    <name evidence="1" type="primary">41</name>
    <name evidence="1" type="ORF">SEA_DRYANG_41</name>
</gene>
<name>A0A6B9J799_9CAUD</name>
<evidence type="ECO:0000313" key="2">
    <source>
        <dbReference type="Proteomes" id="UP000438167"/>
    </source>
</evidence>
<evidence type="ECO:0008006" key="3">
    <source>
        <dbReference type="Google" id="ProtNLM"/>
    </source>
</evidence>
<proteinExistence type="predicted"/>
<protein>
    <recommendedName>
        <fullName evidence="3">Minor tail protein</fullName>
    </recommendedName>
</protein>
<reference evidence="1 2" key="1">
    <citation type="submission" date="2019-11" db="EMBL/GenBank/DDBJ databases">
        <authorList>
            <person name="Donovan J."/>
            <person name="Schaffer R."/>
            <person name="Bae M.S."/>
            <person name="Gitobu P.N."/>
            <person name="Guan P."/>
            <person name="Olavarrieta M.P."/>
            <person name="Perez Cortez K."/>
            <person name="Tozier F.G."/>
            <person name="Vasilopoulos H."/>
            <person name="Zhang S."/>
            <person name="Kapinos A."/>
            <person name="Freise A.C."/>
            <person name="Moberg-Parker J."/>
            <person name="Garlena R.A."/>
            <person name="Russell D.A."/>
            <person name="Pope W.H."/>
            <person name="Jacobs-Sera D."/>
            <person name="Hatfull G.F."/>
        </authorList>
    </citation>
    <scope>NUCLEOTIDE SEQUENCE [LARGE SCALE GENOMIC DNA]</scope>
</reference>